<dbReference type="SUPFAM" id="SSF48403">
    <property type="entry name" value="Ankyrin repeat"/>
    <property type="match status" value="1"/>
</dbReference>
<name>A0ABQ7H4V4_DUNSA</name>
<dbReference type="InterPro" id="IPR002110">
    <property type="entry name" value="Ankyrin_rpt"/>
</dbReference>
<evidence type="ECO:0000256" key="1">
    <source>
        <dbReference type="ARBA" id="ARBA00022737"/>
    </source>
</evidence>
<comment type="caution">
    <text evidence="4">The sequence shown here is derived from an EMBL/GenBank/DDBJ whole genome shotgun (WGS) entry which is preliminary data.</text>
</comment>
<evidence type="ECO:0000256" key="3">
    <source>
        <dbReference type="PROSITE-ProRule" id="PRU00023"/>
    </source>
</evidence>
<gene>
    <name evidence="4" type="ORF">DUNSADRAFT_10590</name>
</gene>
<feature type="non-terminal residue" evidence="4">
    <location>
        <position position="1"/>
    </location>
</feature>
<dbReference type="Gene3D" id="1.25.40.20">
    <property type="entry name" value="Ankyrin repeat-containing domain"/>
    <property type="match status" value="1"/>
</dbReference>
<dbReference type="PANTHER" id="PTHR23206:SF7">
    <property type="entry name" value="PROTEIN KINASE DOMAIN-CONTAINING PROTEIN"/>
    <property type="match status" value="1"/>
</dbReference>
<evidence type="ECO:0000313" key="5">
    <source>
        <dbReference type="Proteomes" id="UP000815325"/>
    </source>
</evidence>
<reference evidence="4" key="1">
    <citation type="submission" date="2017-08" db="EMBL/GenBank/DDBJ databases">
        <authorList>
            <person name="Polle J.E."/>
            <person name="Barry K."/>
            <person name="Cushman J."/>
            <person name="Schmutz J."/>
            <person name="Tran D."/>
            <person name="Hathwaick L.T."/>
            <person name="Yim W.C."/>
            <person name="Jenkins J."/>
            <person name="Mckie-Krisberg Z.M."/>
            <person name="Prochnik S."/>
            <person name="Lindquist E."/>
            <person name="Dockter R.B."/>
            <person name="Adam C."/>
            <person name="Molina H."/>
            <person name="Bunkerborg J."/>
            <person name="Jin E."/>
            <person name="Buchheim M."/>
            <person name="Magnuson J."/>
        </authorList>
    </citation>
    <scope>NUCLEOTIDE SEQUENCE</scope>
    <source>
        <strain evidence="4">CCAP 19/18</strain>
    </source>
</reference>
<feature type="repeat" description="ANK" evidence="3">
    <location>
        <begin position="34"/>
        <end position="66"/>
    </location>
</feature>
<dbReference type="SMART" id="SM00248">
    <property type="entry name" value="ANK"/>
    <property type="match status" value="3"/>
</dbReference>
<evidence type="ECO:0000256" key="2">
    <source>
        <dbReference type="ARBA" id="ARBA00023043"/>
    </source>
</evidence>
<dbReference type="PRINTS" id="PR01415">
    <property type="entry name" value="ANKYRIN"/>
</dbReference>
<organism evidence="4 5">
    <name type="scientific">Dunaliella salina</name>
    <name type="common">Green alga</name>
    <name type="synonym">Protococcus salinus</name>
    <dbReference type="NCBI Taxonomy" id="3046"/>
    <lineage>
        <taxon>Eukaryota</taxon>
        <taxon>Viridiplantae</taxon>
        <taxon>Chlorophyta</taxon>
        <taxon>core chlorophytes</taxon>
        <taxon>Chlorophyceae</taxon>
        <taxon>CS clade</taxon>
        <taxon>Chlamydomonadales</taxon>
        <taxon>Dunaliellaceae</taxon>
        <taxon>Dunaliella</taxon>
    </lineage>
</organism>
<dbReference type="PROSITE" id="PS50297">
    <property type="entry name" value="ANK_REP_REGION"/>
    <property type="match status" value="2"/>
</dbReference>
<keyword evidence="5" id="KW-1185">Reference proteome</keyword>
<proteinExistence type="predicted"/>
<accession>A0ABQ7H4V4</accession>
<sequence>CGRTPLHETSCRGHLEVAKLLLDKGAGINSVDNDGEAPLWQACCNGHLDVVKLLLDKGADMDMADKGGCTPLDVAEVNGHMGIVHFLLNQTAADKTAKTDEHTSLANAEEGQNEDMALLLHDKARI</sequence>
<dbReference type="InterPro" id="IPR051631">
    <property type="entry name" value="Ankyrin-KH/SAM_domain"/>
</dbReference>
<dbReference type="PROSITE" id="PS50088">
    <property type="entry name" value="ANK_REPEAT"/>
    <property type="match status" value="2"/>
</dbReference>
<evidence type="ECO:0000313" key="4">
    <source>
        <dbReference type="EMBL" id="KAF5841884.1"/>
    </source>
</evidence>
<dbReference type="Pfam" id="PF12796">
    <property type="entry name" value="Ank_2"/>
    <property type="match status" value="1"/>
</dbReference>
<keyword evidence="2 3" id="KW-0040">ANK repeat</keyword>
<dbReference type="InterPro" id="IPR036770">
    <property type="entry name" value="Ankyrin_rpt-contain_sf"/>
</dbReference>
<dbReference type="EMBL" id="MU069474">
    <property type="protein sequence ID" value="KAF5841884.1"/>
    <property type="molecule type" value="Genomic_DNA"/>
</dbReference>
<protein>
    <submittedName>
        <fullName evidence="4">Ankyrin repeat protein</fullName>
    </submittedName>
</protein>
<feature type="repeat" description="ANK" evidence="3">
    <location>
        <begin position="1"/>
        <end position="33"/>
    </location>
</feature>
<dbReference type="Pfam" id="PF00023">
    <property type="entry name" value="Ank"/>
    <property type="match status" value="1"/>
</dbReference>
<keyword evidence="1" id="KW-0677">Repeat</keyword>
<dbReference type="Proteomes" id="UP000815325">
    <property type="component" value="Unassembled WGS sequence"/>
</dbReference>
<dbReference type="PANTHER" id="PTHR23206">
    <property type="entry name" value="MASK PROTEIN"/>
    <property type="match status" value="1"/>
</dbReference>